<feature type="domain" description="Peptidase C45 hydrolase" evidence="2">
    <location>
        <begin position="70"/>
        <end position="194"/>
    </location>
</feature>
<evidence type="ECO:0000313" key="3">
    <source>
        <dbReference type="EMBL" id="BDG05732.1"/>
    </source>
</evidence>
<dbReference type="PANTHER" id="PTHR35527:SF2">
    <property type="entry name" value="HYDROLASE"/>
    <property type="match status" value="1"/>
</dbReference>
<dbReference type="EMBL" id="AP025591">
    <property type="protein sequence ID" value="BDG05732.1"/>
    <property type="molecule type" value="Genomic_DNA"/>
</dbReference>
<evidence type="ECO:0000256" key="1">
    <source>
        <dbReference type="SAM" id="SignalP"/>
    </source>
</evidence>
<keyword evidence="4" id="KW-1185">Reference proteome</keyword>
<dbReference type="RefSeq" id="WP_248354814.1">
    <property type="nucleotide sequence ID" value="NZ_AP025591.1"/>
</dbReference>
<evidence type="ECO:0000259" key="2">
    <source>
        <dbReference type="Pfam" id="PF03417"/>
    </source>
</evidence>
<dbReference type="InterPro" id="IPR005079">
    <property type="entry name" value="Peptidase_C45_hydrolase"/>
</dbReference>
<evidence type="ECO:0000313" key="4">
    <source>
        <dbReference type="Proteomes" id="UP001162891"/>
    </source>
</evidence>
<reference evidence="4" key="1">
    <citation type="journal article" date="2022" name="Int. J. Syst. Evol. Microbiol.">
        <title>Anaeromyxobacter oryzae sp. nov., Anaeromyxobacter diazotrophicus sp. nov. and Anaeromyxobacter paludicola sp. nov., isolated from paddy soils.</title>
        <authorList>
            <person name="Itoh H."/>
            <person name="Xu Z."/>
            <person name="Mise K."/>
            <person name="Masuda Y."/>
            <person name="Ushijima N."/>
            <person name="Hayakawa C."/>
            <person name="Shiratori Y."/>
            <person name="Senoo K."/>
        </authorList>
    </citation>
    <scope>NUCLEOTIDE SEQUENCE [LARGE SCALE GENOMIC DNA]</scope>
    <source>
        <strain evidence="4">Red232</strain>
    </source>
</reference>
<feature type="signal peptide" evidence="1">
    <location>
        <begin position="1"/>
        <end position="21"/>
    </location>
</feature>
<gene>
    <name evidence="3" type="ORF">AMOR_47280</name>
</gene>
<sequence>MRTFLAVLLVVAARPALPCSAFLREGPAGPVMGKSYDWDDERGLVLVNKRGMEKRALVLSPGQTPAAWSSRLSSLTFNQYGREQPNGGINEAGLAVEVLVLPDTAYEKPDGRPVVTELGLVQYLLDQASTTSEAVELARKVRVAPVHARLHYFLCDARATCATLEFLRGALVVSTADAMPVRAVTNSSYAASIRVLTRPAGNAHGSLTRFARLAGELRDASEGDPVAAAFAILDSVRFEDSTQWQIVYELRARRVHFRNLRHPSVKTVALGDFPSACAEPVLMLDMASDQAGDVASAFVHYREEANRALVEATLRSRRAKLPAGTSRRVAAYPSTLVCAP</sequence>
<dbReference type="Pfam" id="PF03417">
    <property type="entry name" value="AAT"/>
    <property type="match status" value="1"/>
</dbReference>
<protein>
    <recommendedName>
        <fullName evidence="2">Peptidase C45 hydrolase domain-containing protein</fullName>
    </recommendedName>
</protein>
<dbReference type="Gene3D" id="3.60.60.10">
    <property type="entry name" value="Penicillin V Acylase, Chain A"/>
    <property type="match status" value="1"/>
</dbReference>
<keyword evidence="1" id="KW-0732">Signal</keyword>
<accession>A0ABM7X1R5</accession>
<dbReference type="InterPro" id="IPR052193">
    <property type="entry name" value="Peptidase_C59"/>
</dbReference>
<organism evidence="3 4">
    <name type="scientific">Anaeromyxobacter oryzae</name>
    <dbReference type="NCBI Taxonomy" id="2918170"/>
    <lineage>
        <taxon>Bacteria</taxon>
        <taxon>Pseudomonadati</taxon>
        <taxon>Myxococcota</taxon>
        <taxon>Myxococcia</taxon>
        <taxon>Myxococcales</taxon>
        <taxon>Cystobacterineae</taxon>
        <taxon>Anaeromyxobacteraceae</taxon>
        <taxon>Anaeromyxobacter</taxon>
    </lineage>
</organism>
<dbReference type="Proteomes" id="UP001162891">
    <property type="component" value="Chromosome"/>
</dbReference>
<proteinExistence type="predicted"/>
<dbReference type="SUPFAM" id="SSF56235">
    <property type="entry name" value="N-terminal nucleophile aminohydrolases (Ntn hydrolases)"/>
    <property type="match status" value="1"/>
</dbReference>
<name>A0ABM7X1R5_9BACT</name>
<dbReference type="InterPro" id="IPR029055">
    <property type="entry name" value="Ntn_hydrolases_N"/>
</dbReference>
<feature type="chain" id="PRO_5045396298" description="Peptidase C45 hydrolase domain-containing protein" evidence="1">
    <location>
        <begin position="22"/>
        <end position="340"/>
    </location>
</feature>
<dbReference type="PANTHER" id="PTHR35527">
    <property type="entry name" value="CHOLOYLGLYCINE HYDROLASE"/>
    <property type="match status" value="1"/>
</dbReference>